<evidence type="ECO:0000313" key="2">
    <source>
        <dbReference type="EMBL" id="KAJ4348268.1"/>
    </source>
</evidence>
<dbReference type="Proteomes" id="UP001140513">
    <property type="component" value="Unassembled WGS sequence"/>
</dbReference>
<comment type="caution">
    <text evidence="2">The sequence shown here is derived from an EMBL/GenBank/DDBJ whole genome shotgun (WGS) entry which is preliminary data.</text>
</comment>
<feature type="compositionally biased region" description="Low complexity" evidence="1">
    <location>
        <begin position="101"/>
        <end position="110"/>
    </location>
</feature>
<keyword evidence="3" id="KW-1185">Reference proteome</keyword>
<evidence type="ECO:0000313" key="3">
    <source>
        <dbReference type="Proteomes" id="UP001140513"/>
    </source>
</evidence>
<evidence type="ECO:0000256" key="1">
    <source>
        <dbReference type="SAM" id="MobiDB-lite"/>
    </source>
</evidence>
<feature type="compositionally biased region" description="Polar residues" evidence="1">
    <location>
        <begin position="148"/>
        <end position="169"/>
    </location>
</feature>
<feature type="compositionally biased region" description="Polar residues" evidence="1">
    <location>
        <begin position="65"/>
        <end position="83"/>
    </location>
</feature>
<accession>A0A9W9C7G2</accession>
<dbReference type="EMBL" id="JAPEUX010000007">
    <property type="protein sequence ID" value="KAJ4348268.1"/>
    <property type="molecule type" value="Genomic_DNA"/>
</dbReference>
<dbReference type="GeneID" id="80913170"/>
<gene>
    <name evidence="2" type="ORF">N0V89_009640</name>
</gene>
<dbReference type="AlphaFoldDB" id="A0A9W9C7G2"/>
<protein>
    <submittedName>
        <fullName evidence="2">Uncharacterized protein</fullName>
    </submittedName>
</protein>
<sequence length="282" mass="30020">MRWPKKRVTFSDVGSLNDKKRGVEDDAGKDGGKEDIRSEVYDVEASEVAAQDVEKEGDSAVGESSPANIITTDRKIYTNTSLKSPTATSTPAPTPTPTPTPTSTSPASPARRSVRLLAKQIAKVAAQICDDGSLLSDAESIPEDANVDSASQAAQTKCKTTVKPNQTKRASNKGPVDNPPKEGSLSLAREGKACRKEVRLAGEPEDAEDTNERAITTAQMRDTITSLLANSLQVHHQFVDCATDRAGDAAGEAAEVAFSNALGTKKRTKMQRLAALKKRKSN</sequence>
<feature type="compositionally biased region" description="Basic and acidic residues" evidence="1">
    <location>
        <begin position="17"/>
        <end position="40"/>
    </location>
</feature>
<feature type="region of interest" description="Disordered" evidence="1">
    <location>
        <begin position="144"/>
        <end position="191"/>
    </location>
</feature>
<name>A0A9W9C7G2_9PLEO</name>
<reference evidence="2" key="1">
    <citation type="submission" date="2022-10" db="EMBL/GenBank/DDBJ databases">
        <title>Tapping the CABI collections for fungal endophytes: first genome assemblies for Collariella, Neodidymelliopsis, Ascochyta clinopodiicola, Didymella pomorum, Didymosphaeria variabile, Neocosmospora piperis and Neocucurbitaria cava.</title>
        <authorList>
            <person name="Hill R."/>
        </authorList>
    </citation>
    <scope>NUCLEOTIDE SEQUENCE</scope>
    <source>
        <strain evidence="2">IMI 356815</strain>
    </source>
</reference>
<feature type="region of interest" description="Disordered" evidence="1">
    <location>
        <begin position="1"/>
        <end position="114"/>
    </location>
</feature>
<dbReference type="RefSeq" id="XP_056067656.1">
    <property type="nucleotide sequence ID" value="XM_056218391.1"/>
</dbReference>
<organism evidence="2 3">
    <name type="scientific">Didymosphaeria variabile</name>
    <dbReference type="NCBI Taxonomy" id="1932322"/>
    <lineage>
        <taxon>Eukaryota</taxon>
        <taxon>Fungi</taxon>
        <taxon>Dikarya</taxon>
        <taxon>Ascomycota</taxon>
        <taxon>Pezizomycotina</taxon>
        <taxon>Dothideomycetes</taxon>
        <taxon>Pleosporomycetidae</taxon>
        <taxon>Pleosporales</taxon>
        <taxon>Massarineae</taxon>
        <taxon>Didymosphaeriaceae</taxon>
        <taxon>Didymosphaeria</taxon>
    </lineage>
</organism>
<proteinExistence type="predicted"/>